<dbReference type="SUPFAM" id="SSF48726">
    <property type="entry name" value="Immunoglobulin"/>
    <property type="match status" value="1"/>
</dbReference>
<dbReference type="InterPro" id="IPR050671">
    <property type="entry name" value="CD300_family_receptors"/>
</dbReference>
<organism evidence="7 8">
    <name type="scientific">Pogona vitticeps</name>
    <name type="common">central bearded dragon</name>
    <dbReference type="NCBI Taxonomy" id="103695"/>
    <lineage>
        <taxon>Eukaryota</taxon>
        <taxon>Metazoa</taxon>
        <taxon>Chordata</taxon>
        <taxon>Craniata</taxon>
        <taxon>Vertebrata</taxon>
        <taxon>Euteleostomi</taxon>
        <taxon>Lepidosauria</taxon>
        <taxon>Squamata</taxon>
        <taxon>Bifurcata</taxon>
        <taxon>Unidentata</taxon>
        <taxon>Episquamata</taxon>
        <taxon>Toxicofera</taxon>
        <taxon>Iguania</taxon>
        <taxon>Acrodonta</taxon>
        <taxon>Agamidae</taxon>
        <taxon>Amphibolurinae</taxon>
        <taxon>Pogona</taxon>
    </lineage>
</organism>
<protein>
    <submittedName>
        <fullName evidence="8">CMRF35-like molecule 7</fullName>
    </submittedName>
</protein>
<sequence length="184" mass="20384">MQLLSLVALLLLLPGCFSDLTGPGVVHAAPGTSAHVQCRYDQKYEANAKYWCRITSKGDCLFLVRTSGLEYPVKVDRVSIRDNHTLYQFTVTMDRLTASDAGTYRCGVHVNGGPDLLTPITVKVSTGGPNAPDHDLSSNWDSSSIRYLIYVSFLILIGLKTPLLLLLVFGIRWMYIRTQQSSDE</sequence>
<dbReference type="Proteomes" id="UP001652642">
    <property type="component" value="Chromosome 2"/>
</dbReference>
<keyword evidence="3 4" id="KW-0472">Membrane</keyword>
<name>A0ABM5FMT0_9SAUR</name>
<evidence type="ECO:0000313" key="7">
    <source>
        <dbReference type="Proteomes" id="UP001652642"/>
    </source>
</evidence>
<dbReference type="CDD" id="cd05716">
    <property type="entry name" value="IgV_pIgR_like"/>
    <property type="match status" value="1"/>
</dbReference>
<feature type="domain" description="Immunoglobulin" evidence="6">
    <location>
        <begin position="23"/>
        <end position="125"/>
    </location>
</feature>
<proteinExistence type="predicted"/>
<evidence type="ECO:0000256" key="5">
    <source>
        <dbReference type="SAM" id="SignalP"/>
    </source>
</evidence>
<evidence type="ECO:0000256" key="3">
    <source>
        <dbReference type="ARBA" id="ARBA00023136"/>
    </source>
</evidence>
<dbReference type="PANTHER" id="PTHR11860">
    <property type="entry name" value="POLYMERIC-IMMUNOGLOBULIN RECEPTOR"/>
    <property type="match status" value="1"/>
</dbReference>
<dbReference type="InterPro" id="IPR003599">
    <property type="entry name" value="Ig_sub"/>
</dbReference>
<evidence type="ECO:0000259" key="6">
    <source>
        <dbReference type="SMART" id="SM00409"/>
    </source>
</evidence>
<keyword evidence="4" id="KW-1133">Transmembrane helix</keyword>
<dbReference type="Gene3D" id="2.60.40.10">
    <property type="entry name" value="Immunoglobulins"/>
    <property type="match status" value="1"/>
</dbReference>
<keyword evidence="5" id="KW-0732">Signal</keyword>
<dbReference type="RefSeq" id="XP_072846703.1">
    <property type="nucleotide sequence ID" value="XM_072990602.1"/>
</dbReference>
<keyword evidence="2 4" id="KW-0812">Transmembrane</keyword>
<feature type="signal peptide" evidence="5">
    <location>
        <begin position="1"/>
        <end position="18"/>
    </location>
</feature>
<feature type="chain" id="PRO_5045039292" evidence="5">
    <location>
        <begin position="19"/>
        <end position="184"/>
    </location>
</feature>
<dbReference type="InterPro" id="IPR036179">
    <property type="entry name" value="Ig-like_dom_sf"/>
</dbReference>
<evidence type="ECO:0000256" key="4">
    <source>
        <dbReference type="SAM" id="Phobius"/>
    </source>
</evidence>
<keyword evidence="7" id="KW-1185">Reference proteome</keyword>
<comment type="subcellular location">
    <subcellularLocation>
        <location evidence="1">Membrane</location>
    </subcellularLocation>
</comment>
<evidence type="ECO:0000256" key="1">
    <source>
        <dbReference type="ARBA" id="ARBA00004370"/>
    </source>
</evidence>
<gene>
    <name evidence="8" type="primary">LOC110091241</name>
</gene>
<feature type="transmembrane region" description="Helical" evidence="4">
    <location>
        <begin position="147"/>
        <end position="171"/>
    </location>
</feature>
<evidence type="ECO:0000256" key="2">
    <source>
        <dbReference type="ARBA" id="ARBA00022692"/>
    </source>
</evidence>
<dbReference type="PANTHER" id="PTHR11860:SF87">
    <property type="entry name" value="CMRF35-LIKE MOLECULE 8"/>
    <property type="match status" value="1"/>
</dbReference>
<dbReference type="GeneID" id="110091241"/>
<reference evidence="7" key="1">
    <citation type="submission" date="2025-05" db="UniProtKB">
        <authorList>
            <consortium name="RefSeq"/>
        </authorList>
    </citation>
    <scope>NUCLEOTIDE SEQUENCE [LARGE SCALE GENOMIC DNA]</scope>
</reference>
<accession>A0ABM5FMT0</accession>
<evidence type="ECO:0000313" key="8">
    <source>
        <dbReference type="RefSeq" id="XP_072846703.1"/>
    </source>
</evidence>
<dbReference type="Pfam" id="PF07686">
    <property type="entry name" value="V-set"/>
    <property type="match status" value="1"/>
</dbReference>
<dbReference type="SMART" id="SM00409">
    <property type="entry name" value="IG"/>
    <property type="match status" value="1"/>
</dbReference>
<reference evidence="8" key="2">
    <citation type="submission" date="2025-08" db="UniProtKB">
        <authorList>
            <consortium name="RefSeq"/>
        </authorList>
    </citation>
    <scope>IDENTIFICATION</scope>
</reference>
<dbReference type="InterPro" id="IPR013106">
    <property type="entry name" value="Ig_V-set"/>
</dbReference>
<dbReference type="InterPro" id="IPR013783">
    <property type="entry name" value="Ig-like_fold"/>
</dbReference>